<dbReference type="AlphaFoldDB" id="A0A9Q0III0"/>
<reference evidence="3" key="1">
    <citation type="submission" date="2022-07" db="EMBL/GenBank/DDBJ databases">
        <title>Chromosome-level genome of Muraenolepis orangiensis.</title>
        <authorList>
            <person name="Kim J."/>
        </authorList>
    </citation>
    <scope>NUCLEOTIDE SEQUENCE</scope>
    <source>
        <strain evidence="3">KU_S4_2022</strain>
        <tissue evidence="3">Muscle</tissue>
    </source>
</reference>
<protein>
    <recommendedName>
        <fullName evidence="2">Laminin G domain-containing protein</fullName>
    </recommendedName>
</protein>
<accession>A0A9Q0III0</accession>
<evidence type="ECO:0000256" key="1">
    <source>
        <dbReference type="PROSITE-ProRule" id="PRU00122"/>
    </source>
</evidence>
<dbReference type="Pfam" id="PF02210">
    <property type="entry name" value="Laminin_G_2"/>
    <property type="match status" value="1"/>
</dbReference>
<feature type="domain" description="Laminin G" evidence="2">
    <location>
        <begin position="1"/>
        <end position="141"/>
    </location>
</feature>
<keyword evidence="4" id="KW-1185">Reference proteome</keyword>
<proteinExistence type="predicted"/>
<dbReference type="SUPFAM" id="SSF49899">
    <property type="entry name" value="Concanavalin A-like lectins/glucanases"/>
    <property type="match status" value="1"/>
</dbReference>
<sequence>MKGRHQGPSLAPGDAAGSQQQVALGSLLDDQHWHRVKVEVFKAHLNITVDSNTQRTPVPTQLSLGLIQQLSVGAALSPQRSALSENFQGCVENLFYNDLNLIDLAVQKDRQVDMTDSNSGTVEREAVRGTQALNAAFTPHCTAAAQEEERHTRG</sequence>
<evidence type="ECO:0000313" key="4">
    <source>
        <dbReference type="Proteomes" id="UP001148018"/>
    </source>
</evidence>
<gene>
    <name evidence="3" type="ORF">NHX12_033253</name>
</gene>
<dbReference type="InterPro" id="IPR013320">
    <property type="entry name" value="ConA-like_dom_sf"/>
</dbReference>
<evidence type="ECO:0000313" key="3">
    <source>
        <dbReference type="EMBL" id="KAJ3599290.1"/>
    </source>
</evidence>
<organism evidence="3 4">
    <name type="scientific">Muraenolepis orangiensis</name>
    <name type="common">Patagonian moray cod</name>
    <dbReference type="NCBI Taxonomy" id="630683"/>
    <lineage>
        <taxon>Eukaryota</taxon>
        <taxon>Metazoa</taxon>
        <taxon>Chordata</taxon>
        <taxon>Craniata</taxon>
        <taxon>Vertebrata</taxon>
        <taxon>Euteleostomi</taxon>
        <taxon>Actinopterygii</taxon>
        <taxon>Neopterygii</taxon>
        <taxon>Teleostei</taxon>
        <taxon>Neoteleostei</taxon>
        <taxon>Acanthomorphata</taxon>
        <taxon>Zeiogadaria</taxon>
        <taxon>Gadariae</taxon>
        <taxon>Gadiformes</taxon>
        <taxon>Muraenolepidoidei</taxon>
        <taxon>Muraenolepididae</taxon>
        <taxon>Muraenolepis</taxon>
    </lineage>
</organism>
<name>A0A9Q0III0_9TELE</name>
<comment type="caution">
    <text evidence="1">Lacks conserved residue(s) required for the propagation of feature annotation.</text>
</comment>
<dbReference type="EMBL" id="JANIIK010000048">
    <property type="protein sequence ID" value="KAJ3599290.1"/>
    <property type="molecule type" value="Genomic_DNA"/>
</dbReference>
<dbReference type="CDD" id="cd00110">
    <property type="entry name" value="LamG"/>
    <property type="match status" value="1"/>
</dbReference>
<dbReference type="OrthoDB" id="26719at2759"/>
<dbReference type="InterPro" id="IPR001791">
    <property type="entry name" value="Laminin_G"/>
</dbReference>
<evidence type="ECO:0000259" key="2">
    <source>
        <dbReference type="PROSITE" id="PS50025"/>
    </source>
</evidence>
<dbReference type="Gene3D" id="2.60.120.200">
    <property type="match status" value="1"/>
</dbReference>
<dbReference type="PROSITE" id="PS50025">
    <property type="entry name" value="LAM_G_DOMAIN"/>
    <property type="match status" value="1"/>
</dbReference>
<comment type="caution">
    <text evidence="3">The sequence shown here is derived from an EMBL/GenBank/DDBJ whole genome shotgun (WGS) entry which is preliminary data.</text>
</comment>
<dbReference type="Proteomes" id="UP001148018">
    <property type="component" value="Unassembled WGS sequence"/>
</dbReference>